<feature type="transmembrane region" description="Helical" evidence="1">
    <location>
        <begin position="12"/>
        <end position="29"/>
    </location>
</feature>
<name>A0A286F761_9BACT</name>
<gene>
    <name evidence="2" type="ORF">SAMN06269250_0593</name>
</gene>
<dbReference type="OrthoDB" id="1326017at2"/>
<keyword evidence="1" id="KW-0812">Transmembrane</keyword>
<dbReference type="AlphaFoldDB" id="A0A286F761"/>
<dbReference type="SUPFAM" id="SSF50494">
    <property type="entry name" value="Trypsin-like serine proteases"/>
    <property type="match status" value="1"/>
</dbReference>
<evidence type="ECO:0000313" key="3">
    <source>
        <dbReference type="Proteomes" id="UP000219452"/>
    </source>
</evidence>
<evidence type="ECO:0008006" key="4">
    <source>
        <dbReference type="Google" id="ProtNLM"/>
    </source>
</evidence>
<proteinExistence type="predicted"/>
<sequence>MYLQVTPTDPVNNVWVIIVVTLFVLSMISERFTNILKLYLQIWFPDQRRDPIAYSNVSQWRRYIGDVLKLKNLSIPEIDIEDDRQRRINEKNRESGLITLTVICSIIIAIASGADLFLIIRSAPKTGLISYDDIWKRVQDLPIEEQLVRGSLFLFRHSIGFICTGLFISLGSKFWHDILDLLLYSSNVKRKLADPQTFQGETADAIAQRLQFTERQLAGMALDQNTALLGKANVLYTMPGRIVNPDKSIQPCLWVHLKDNNSAGFPATIPVELPGSGQKLTVQLRFILNAQIPQLHIGSGDAVTGEEHKLGTVCCILRKKRTTERYLLTCQHVQTGGAYRNDGGAFNGGPVHVRAGLSDQNNKWQFVGRWSFGLLTENLDVALVKLQVALPTQSTPFSSLPRAVTAADEFRTPVTMIGQVSGLQSGFIVNDQSDSVPFQFKDGVQPLRKLLVAARFTDGMKLEKFSDHGDSGAILYDATTRVPLGMVMGGSPEYTFAIPFDTLLRGVLSDYEIDQPNLPIA</sequence>
<dbReference type="InterPro" id="IPR009003">
    <property type="entry name" value="Peptidase_S1_PA"/>
</dbReference>
<keyword evidence="1" id="KW-1133">Transmembrane helix</keyword>
<protein>
    <recommendedName>
        <fullName evidence="4">Trypsin-like peptidase domain-containing protein</fullName>
    </recommendedName>
</protein>
<dbReference type="Proteomes" id="UP000219452">
    <property type="component" value="Unassembled WGS sequence"/>
</dbReference>
<evidence type="ECO:0000256" key="1">
    <source>
        <dbReference type="SAM" id="Phobius"/>
    </source>
</evidence>
<accession>A0A286F761</accession>
<dbReference type="RefSeq" id="WP_097124300.1">
    <property type="nucleotide sequence ID" value="NZ_OCNH01000001.1"/>
</dbReference>
<keyword evidence="3" id="KW-1185">Reference proteome</keyword>
<feature type="transmembrane region" description="Helical" evidence="1">
    <location>
        <begin position="96"/>
        <end position="120"/>
    </location>
</feature>
<keyword evidence="1" id="KW-0472">Membrane</keyword>
<organism evidence="2 3">
    <name type="scientific">Spirosoma fluviale</name>
    <dbReference type="NCBI Taxonomy" id="1597977"/>
    <lineage>
        <taxon>Bacteria</taxon>
        <taxon>Pseudomonadati</taxon>
        <taxon>Bacteroidota</taxon>
        <taxon>Cytophagia</taxon>
        <taxon>Cytophagales</taxon>
        <taxon>Cytophagaceae</taxon>
        <taxon>Spirosoma</taxon>
    </lineage>
</organism>
<evidence type="ECO:0000313" key="2">
    <source>
        <dbReference type="EMBL" id="SOD78694.1"/>
    </source>
</evidence>
<reference evidence="3" key="1">
    <citation type="submission" date="2017-09" db="EMBL/GenBank/DDBJ databases">
        <authorList>
            <person name="Varghese N."/>
            <person name="Submissions S."/>
        </authorList>
    </citation>
    <scope>NUCLEOTIDE SEQUENCE [LARGE SCALE GENOMIC DNA]</scope>
    <source>
        <strain evidence="3">DSM 29961</strain>
    </source>
</reference>
<dbReference type="EMBL" id="OCNH01000001">
    <property type="protein sequence ID" value="SOD78694.1"/>
    <property type="molecule type" value="Genomic_DNA"/>
</dbReference>